<dbReference type="RefSeq" id="WP_175532748.1">
    <property type="nucleotide sequence ID" value="NZ_FOMT01000001.1"/>
</dbReference>
<keyword evidence="2" id="KW-1185">Reference proteome</keyword>
<dbReference type="AlphaFoldDB" id="A0A1I1V3I0"/>
<dbReference type="EMBL" id="FOMT01000001">
    <property type="protein sequence ID" value="SFD77602.1"/>
    <property type="molecule type" value="Genomic_DNA"/>
</dbReference>
<accession>A0A1I1V3I0</accession>
<dbReference type="STRING" id="1045775.SAMN05216378_1379"/>
<reference evidence="2" key="1">
    <citation type="submission" date="2016-10" db="EMBL/GenBank/DDBJ databases">
        <authorList>
            <person name="Varghese N."/>
            <person name="Submissions S."/>
        </authorList>
    </citation>
    <scope>NUCLEOTIDE SEQUENCE [LARGE SCALE GENOMIC DNA]</scope>
    <source>
        <strain evidence="2">CGMCC 1.10784</strain>
    </source>
</reference>
<proteinExistence type="predicted"/>
<evidence type="ECO:0000313" key="1">
    <source>
        <dbReference type="EMBL" id="SFD77602.1"/>
    </source>
</evidence>
<name>A0A1I1V3I0_9BACL</name>
<protein>
    <submittedName>
        <fullName evidence="1">Uncharacterized protein</fullName>
    </submittedName>
</protein>
<evidence type="ECO:0000313" key="2">
    <source>
        <dbReference type="Proteomes" id="UP000198855"/>
    </source>
</evidence>
<organism evidence="1 2">
    <name type="scientific">Paenibacillus catalpae</name>
    <dbReference type="NCBI Taxonomy" id="1045775"/>
    <lineage>
        <taxon>Bacteria</taxon>
        <taxon>Bacillati</taxon>
        <taxon>Bacillota</taxon>
        <taxon>Bacilli</taxon>
        <taxon>Bacillales</taxon>
        <taxon>Paenibacillaceae</taxon>
        <taxon>Paenibacillus</taxon>
    </lineage>
</organism>
<sequence>MITKFKELRDYILEKWTAKMNKPVSEKAPQEQTIGELIFENSLYE</sequence>
<dbReference type="Proteomes" id="UP000198855">
    <property type="component" value="Unassembled WGS sequence"/>
</dbReference>
<gene>
    <name evidence="1" type="ORF">SAMN05216378_1379</name>
</gene>